<comment type="caution">
    <text evidence="1">The sequence shown here is derived from an EMBL/GenBank/DDBJ whole genome shotgun (WGS) entry which is preliminary data.</text>
</comment>
<accession>A0AAD2CH86</accession>
<sequence length="415" mass="45747">MDGYSQQAMTDRCMEDYGWNSLLLESSSSSSSSSTTAIIQTERAEMMAHLYSNPELYQYTSMVAFAEHYVLPSSSPSSSSSSSSKPLQTFLQQQKAKQPFEDPIFAGVVWDDWQMIGDNDHYANHNKKENNKLSQFRQAGMDYVRIHCNLLGSSPSTSTISTSSSTTSTMSISNKSLVVDCQPLLECLARAAQQCQAHELVPLLLVQVPWREDSRENGDGDDNDNGNNNDISFQYFDQAMNGLAKALKDQQVDCSKLLLETRPPIGISAMEERNLSTAERIELGFQVGKQMFSVLDHVFAESNTDEADNDDSTGKTAPTLLGFCVAGGSTKGINPPAMEDDTQNAVRQGIRQSASKAWGHTTTMLCCYWEMGAKLMLTPQVGQLWGSGDKDAARELFVQNAKAMAEEIVQSKHQE</sequence>
<dbReference type="AlphaFoldDB" id="A0AAD2CH86"/>
<proteinExistence type="predicted"/>
<reference evidence="1" key="1">
    <citation type="submission" date="2023-08" db="EMBL/GenBank/DDBJ databases">
        <authorList>
            <person name="Audoor S."/>
            <person name="Bilcke G."/>
        </authorList>
    </citation>
    <scope>NUCLEOTIDE SEQUENCE</scope>
</reference>
<evidence type="ECO:0000313" key="1">
    <source>
        <dbReference type="EMBL" id="CAJ1932740.1"/>
    </source>
</evidence>
<keyword evidence="2" id="KW-1185">Reference proteome</keyword>
<protein>
    <submittedName>
        <fullName evidence="1">Uncharacterized protein</fullName>
    </submittedName>
</protein>
<evidence type="ECO:0000313" key="2">
    <source>
        <dbReference type="Proteomes" id="UP001295423"/>
    </source>
</evidence>
<dbReference type="EMBL" id="CAKOGP040000224">
    <property type="protein sequence ID" value="CAJ1932740.1"/>
    <property type="molecule type" value="Genomic_DNA"/>
</dbReference>
<gene>
    <name evidence="1" type="ORF">CYCCA115_LOCUS2988</name>
</gene>
<dbReference type="Proteomes" id="UP001295423">
    <property type="component" value="Unassembled WGS sequence"/>
</dbReference>
<organism evidence="1 2">
    <name type="scientific">Cylindrotheca closterium</name>
    <dbReference type="NCBI Taxonomy" id="2856"/>
    <lineage>
        <taxon>Eukaryota</taxon>
        <taxon>Sar</taxon>
        <taxon>Stramenopiles</taxon>
        <taxon>Ochrophyta</taxon>
        <taxon>Bacillariophyta</taxon>
        <taxon>Bacillariophyceae</taxon>
        <taxon>Bacillariophycidae</taxon>
        <taxon>Bacillariales</taxon>
        <taxon>Bacillariaceae</taxon>
        <taxon>Cylindrotheca</taxon>
    </lineage>
</organism>
<name>A0AAD2CH86_9STRA</name>